<dbReference type="EMBL" id="LAZR01006044">
    <property type="protein sequence ID" value="KKM95170.1"/>
    <property type="molecule type" value="Genomic_DNA"/>
</dbReference>
<evidence type="ECO:0000313" key="1">
    <source>
        <dbReference type="EMBL" id="KKM95170.1"/>
    </source>
</evidence>
<proteinExistence type="predicted"/>
<comment type="caution">
    <text evidence="1">The sequence shown here is derived from an EMBL/GenBank/DDBJ whole genome shotgun (WGS) entry which is preliminary data.</text>
</comment>
<feature type="non-terminal residue" evidence="1">
    <location>
        <position position="1"/>
    </location>
</feature>
<name>A0A0F9P234_9ZZZZ</name>
<gene>
    <name evidence="1" type="ORF">LCGC14_1190860</name>
</gene>
<accession>A0A0F9P234</accession>
<sequence>GSASRRKGFIRALDTAMTGKIAMVAGVEDPDGENAYIIVDSTGIRREV</sequence>
<reference evidence="1" key="1">
    <citation type="journal article" date="2015" name="Nature">
        <title>Complex archaea that bridge the gap between prokaryotes and eukaryotes.</title>
        <authorList>
            <person name="Spang A."/>
            <person name="Saw J.H."/>
            <person name="Jorgensen S.L."/>
            <person name="Zaremba-Niedzwiedzka K."/>
            <person name="Martijn J."/>
            <person name="Lind A.E."/>
            <person name="van Eijk R."/>
            <person name="Schleper C."/>
            <person name="Guy L."/>
            <person name="Ettema T.J."/>
        </authorList>
    </citation>
    <scope>NUCLEOTIDE SEQUENCE</scope>
</reference>
<protein>
    <submittedName>
        <fullName evidence="1">Uncharacterized protein</fullName>
    </submittedName>
</protein>
<dbReference type="AlphaFoldDB" id="A0A0F9P234"/>
<organism evidence="1">
    <name type="scientific">marine sediment metagenome</name>
    <dbReference type="NCBI Taxonomy" id="412755"/>
    <lineage>
        <taxon>unclassified sequences</taxon>
        <taxon>metagenomes</taxon>
        <taxon>ecological metagenomes</taxon>
    </lineage>
</organism>